<gene>
    <name evidence="3" type="ORF">NLI96_g6235</name>
</gene>
<feature type="region of interest" description="Disordered" evidence="1">
    <location>
        <begin position="45"/>
        <end position="70"/>
    </location>
</feature>
<sequence length="298" mass="31746">MSSGNAVHNLPLWVFGLIVGVSLAGLLAGYLAIQAIRRRASNARVVSDIESQSPTQPIDPTKSVSLGSDEDTQLAGPPLALVLSSHGLSKMATHSADIQLAYSISQPGGANMELNLDSDASMLPSSPASWNLCQEAPSTPSLLSGDHYNTSMESVDTAEVPHLYISQCLSMKAIVAECALDTAHLDAYSTSSVSSIRGDLCEPPVSTDYEPKDSNLAIHNPASLDSTYHAPSLIPVTTSVFRFCGNSLVQQVSPSHWETGRGLSRFLDVPFVEEASLPVALDRPQEDLLLPSFVFRDL</sequence>
<keyword evidence="4" id="KW-1185">Reference proteome</keyword>
<accession>A0AAD5V1A0</accession>
<evidence type="ECO:0000313" key="3">
    <source>
        <dbReference type="EMBL" id="KAJ3483565.1"/>
    </source>
</evidence>
<feature type="compositionally biased region" description="Polar residues" evidence="1">
    <location>
        <begin position="49"/>
        <end position="66"/>
    </location>
</feature>
<name>A0AAD5V1A0_9APHY</name>
<feature type="transmembrane region" description="Helical" evidence="2">
    <location>
        <begin position="12"/>
        <end position="33"/>
    </location>
</feature>
<comment type="caution">
    <text evidence="3">The sequence shown here is derived from an EMBL/GenBank/DDBJ whole genome shotgun (WGS) entry which is preliminary data.</text>
</comment>
<reference evidence="3" key="1">
    <citation type="submission" date="2022-07" db="EMBL/GenBank/DDBJ databases">
        <title>Genome Sequence of Physisporinus lineatus.</title>
        <authorList>
            <person name="Buettner E."/>
        </authorList>
    </citation>
    <scope>NUCLEOTIDE SEQUENCE</scope>
    <source>
        <strain evidence="3">VT162</strain>
    </source>
</reference>
<protein>
    <submittedName>
        <fullName evidence="3">Uncharacterized protein</fullName>
    </submittedName>
</protein>
<keyword evidence="2" id="KW-0472">Membrane</keyword>
<keyword evidence="2" id="KW-1133">Transmembrane helix</keyword>
<dbReference type="Proteomes" id="UP001212997">
    <property type="component" value="Unassembled WGS sequence"/>
</dbReference>
<keyword evidence="2" id="KW-0812">Transmembrane</keyword>
<dbReference type="AlphaFoldDB" id="A0AAD5V1A0"/>
<proteinExistence type="predicted"/>
<dbReference type="EMBL" id="JANAWD010000223">
    <property type="protein sequence ID" value="KAJ3483565.1"/>
    <property type="molecule type" value="Genomic_DNA"/>
</dbReference>
<evidence type="ECO:0000256" key="2">
    <source>
        <dbReference type="SAM" id="Phobius"/>
    </source>
</evidence>
<organism evidence="3 4">
    <name type="scientific">Meripilus lineatus</name>
    <dbReference type="NCBI Taxonomy" id="2056292"/>
    <lineage>
        <taxon>Eukaryota</taxon>
        <taxon>Fungi</taxon>
        <taxon>Dikarya</taxon>
        <taxon>Basidiomycota</taxon>
        <taxon>Agaricomycotina</taxon>
        <taxon>Agaricomycetes</taxon>
        <taxon>Polyporales</taxon>
        <taxon>Meripilaceae</taxon>
        <taxon>Meripilus</taxon>
    </lineage>
</organism>
<evidence type="ECO:0000313" key="4">
    <source>
        <dbReference type="Proteomes" id="UP001212997"/>
    </source>
</evidence>
<evidence type="ECO:0000256" key="1">
    <source>
        <dbReference type="SAM" id="MobiDB-lite"/>
    </source>
</evidence>